<dbReference type="OrthoDB" id="6428208at2"/>
<dbReference type="NCBIfam" id="NF002516">
    <property type="entry name" value="PRK01904.1"/>
    <property type="match status" value="1"/>
</dbReference>
<dbReference type="Proteomes" id="UP000030380">
    <property type="component" value="Unassembled WGS sequence"/>
</dbReference>
<keyword evidence="2 3" id="KW-0732">Signal</keyword>
<dbReference type="HAMAP" id="MF_00789">
    <property type="entry name" value="UPF0319"/>
    <property type="match status" value="1"/>
</dbReference>
<feature type="chain" id="PRO_5008984025" description="UPF0319 protein OA57_05215" evidence="3">
    <location>
        <begin position="22"/>
        <end position="219"/>
    </location>
</feature>
<dbReference type="PANTHER" id="PTHR38108:SF1">
    <property type="entry name" value="UPF0319 PROTEIN YCCT"/>
    <property type="match status" value="1"/>
</dbReference>
<dbReference type="AlphaFoldDB" id="A0A0A3AUL2"/>
<dbReference type="InterPro" id="IPR018635">
    <property type="entry name" value="UPF0319"/>
</dbReference>
<sequence length="219" mass="23109" precursor="true">MKLAHLAISAVALLTGFSAVAAEISTSSNVEILALDGQKAGGGLLKQNKTATVSDNETHQVVVQVAEIIRSGSDRRLFESSPVVVKFKAGSENIQIQAASIIDEAGATRFEKNPTVSVRTASGQVIASEQEPLVQDGLFPGRNLAENLSAYNSSGGKAAVAGFATASMPVAMGMSNVGKASKGQVTVQGENVAEQQLQYWFQQADQTTQQRFLNWAKKQ</sequence>
<organism evidence="4 5">
    <name type="scientific">Chelonobacter oris</name>
    <dbReference type="NCBI Taxonomy" id="505317"/>
    <lineage>
        <taxon>Bacteria</taxon>
        <taxon>Pseudomonadati</taxon>
        <taxon>Pseudomonadota</taxon>
        <taxon>Gammaproteobacteria</taxon>
        <taxon>Pasteurellales</taxon>
        <taxon>Pasteurellaceae</taxon>
        <taxon>Chelonobacter</taxon>
    </lineage>
</organism>
<evidence type="ECO:0000313" key="4">
    <source>
        <dbReference type="EMBL" id="KGQ70755.1"/>
    </source>
</evidence>
<dbReference type="RefSeq" id="WP_034614360.1">
    <property type="nucleotide sequence ID" value="NZ_JSUM01000006.1"/>
</dbReference>
<dbReference type="EMBL" id="JSUM01000006">
    <property type="protein sequence ID" value="KGQ70755.1"/>
    <property type="molecule type" value="Genomic_DNA"/>
</dbReference>
<proteinExistence type="inferred from homology"/>
<comment type="caution">
    <text evidence="4">The sequence shown here is derived from an EMBL/GenBank/DDBJ whole genome shotgun (WGS) entry which is preliminary data.</text>
</comment>
<comment type="similarity">
    <text evidence="1 3">Belongs to the UPF0319 family.</text>
</comment>
<protein>
    <recommendedName>
        <fullName evidence="3">UPF0319 protein OA57_05215</fullName>
    </recommendedName>
</protein>
<evidence type="ECO:0000256" key="2">
    <source>
        <dbReference type="ARBA" id="ARBA00022729"/>
    </source>
</evidence>
<accession>A0A0A3AUL2</accession>
<evidence type="ECO:0000313" key="5">
    <source>
        <dbReference type="Proteomes" id="UP000030380"/>
    </source>
</evidence>
<reference evidence="4 5" key="1">
    <citation type="submission" date="2014-11" db="EMBL/GenBank/DDBJ databases">
        <title>Draft genome sequence of Chelonobacter oris 1662T, associated with respiratory disease in Hermann's Tortoises.</title>
        <authorList>
            <person name="Kudirkiene E."/>
            <person name="Hansen M.J."/>
            <person name="Bojesen A.M."/>
        </authorList>
    </citation>
    <scope>NUCLEOTIDE SEQUENCE [LARGE SCALE GENOMIC DNA]</scope>
    <source>
        <strain evidence="4 5">1662</strain>
    </source>
</reference>
<dbReference type="PANTHER" id="PTHR38108">
    <property type="entry name" value="UPF0319 PROTEIN YCCT"/>
    <property type="match status" value="1"/>
</dbReference>
<evidence type="ECO:0000256" key="1">
    <source>
        <dbReference type="ARBA" id="ARBA00008490"/>
    </source>
</evidence>
<dbReference type="Pfam" id="PF09829">
    <property type="entry name" value="DUF2057"/>
    <property type="match status" value="1"/>
</dbReference>
<dbReference type="STRING" id="505317.OA57_05215"/>
<gene>
    <name evidence="4" type="ORF">OA57_05215</name>
</gene>
<name>A0A0A3AUL2_9PAST</name>
<feature type="signal peptide" evidence="3">
    <location>
        <begin position="1"/>
        <end position="21"/>
    </location>
</feature>
<evidence type="ECO:0000256" key="3">
    <source>
        <dbReference type="HAMAP-Rule" id="MF_00789"/>
    </source>
</evidence>
<keyword evidence="5" id="KW-1185">Reference proteome</keyword>